<reference evidence="3" key="1">
    <citation type="journal article" date="2022" name="G3 (Bethesda)">
        <title>Unveiling the complete genome sequence of Alicyclobacillus acidoterrestris DSM 3922T, a taint-producing strain.</title>
        <authorList>
            <person name="Leonardo I.C."/>
            <person name="Barreto Crespo M.T."/>
            <person name="Gaspar F.B."/>
        </authorList>
    </citation>
    <scope>NUCLEOTIDE SEQUENCE [LARGE SCALE GENOMIC DNA]</scope>
    <source>
        <strain evidence="3">DSM 3922</strain>
    </source>
</reference>
<dbReference type="Proteomes" id="UP000829401">
    <property type="component" value="Chromosome"/>
</dbReference>
<accession>A0A9E6ZFD1</accession>
<evidence type="ECO:0000313" key="3">
    <source>
        <dbReference type="Proteomes" id="UP000829401"/>
    </source>
</evidence>
<dbReference type="KEGG" id="aaco:K1I37_14475"/>
<dbReference type="PANTHER" id="PTHR43162">
    <property type="match status" value="1"/>
</dbReference>
<dbReference type="PANTHER" id="PTHR43162:SF1">
    <property type="entry name" value="PRESTALK A DIFFERENTIATION PROTEIN A"/>
    <property type="match status" value="1"/>
</dbReference>
<dbReference type="RefSeq" id="WP_201766376.1">
    <property type="nucleotide sequence ID" value="NZ_AURB01000083.1"/>
</dbReference>
<dbReference type="EMBL" id="CP080467">
    <property type="protein sequence ID" value="UNO47882.1"/>
    <property type="molecule type" value="Genomic_DNA"/>
</dbReference>
<gene>
    <name evidence="2" type="ORF">K1I37_14475</name>
</gene>
<dbReference type="Gene3D" id="3.90.25.10">
    <property type="entry name" value="UDP-galactose 4-epimerase, domain 1"/>
    <property type="match status" value="1"/>
</dbReference>
<feature type="domain" description="NmrA-like" evidence="1">
    <location>
        <begin position="17"/>
        <end position="267"/>
    </location>
</feature>
<keyword evidence="3" id="KW-1185">Reference proteome</keyword>
<name>A0A9E6ZFD1_ALIAG</name>
<organism evidence="2 3">
    <name type="scientific">Alicyclobacillus acidoterrestris (strain ATCC 49025 / DSM 3922 / CIP 106132 / NCIMB 13137 / GD3B)</name>
    <dbReference type="NCBI Taxonomy" id="1356854"/>
    <lineage>
        <taxon>Bacteria</taxon>
        <taxon>Bacillati</taxon>
        <taxon>Bacillota</taxon>
        <taxon>Bacilli</taxon>
        <taxon>Bacillales</taxon>
        <taxon>Alicyclobacillaceae</taxon>
        <taxon>Alicyclobacillus</taxon>
    </lineage>
</organism>
<dbReference type="SUPFAM" id="SSF51735">
    <property type="entry name" value="NAD(P)-binding Rossmann-fold domains"/>
    <property type="match status" value="1"/>
</dbReference>
<protein>
    <submittedName>
        <fullName evidence="2">NAD(P)H-binding protein</fullName>
    </submittedName>
</protein>
<evidence type="ECO:0000313" key="2">
    <source>
        <dbReference type="EMBL" id="UNO47882.1"/>
    </source>
</evidence>
<dbReference type="InterPro" id="IPR036291">
    <property type="entry name" value="NAD(P)-bd_dom_sf"/>
</dbReference>
<dbReference type="InterPro" id="IPR008030">
    <property type="entry name" value="NmrA-like"/>
</dbReference>
<dbReference type="InterPro" id="IPR051604">
    <property type="entry name" value="Ergot_Alk_Oxidoreductase"/>
</dbReference>
<dbReference type="AlphaFoldDB" id="A0A9E6ZFD1"/>
<dbReference type="Gene3D" id="3.40.50.720">
    <property type="entry name" value="NAD(P)-binding Rossmann-like Domain"/>
    <property type="match status" value="1"/>
</dbReference>
<proteinExistence type="predicted"/>
<sequence>MKSMLKRCELMEVEFMIVITAPTSKIGRQVLDNILDTKEEIRVIARDPSRLSERVRARVGIIQGSHADRDVVDAAFDGADSVFWLVPANPKAQSVYDAYVQFSIPAADAVVKHHVERIVIVSALGRGQQLYGGHMSASWAMEDLFRSTGANVRALTMPSFMDNMLWQVHSIKNDGVIRFTIPGHLKAPWVATRDIAEVASRLLLDHDWIGQNSLPVLGSENLSLEEMAEILSEVLGKPVRFVQGNREEYKQSFLSYGYSEAMAQSMVDMDIAIERDVNNGIQRTLENTTPTSFRQWAEEVLKPAYDAL</sequence>
<evidence type="ECO:0000259" key="1">
    <source>
        <dbReference type="Pfam" id="PF05368"/>
    </source>
</evidence>
<dbReference type="Pfam" id="PF05368">
    <property type="entry name" value="NmrA"/>
    <property type="match status" value="1"/>
</dbReference>